<accession>A0ABW2SQ43</accession>
<gene>
    <name evidence="2" type="ORF">ACFQWG_13925</name>
</gene>
<keyword evidence="3" id="KW-1185">Reference proteome</keyword>
<dbReference type="RefSeq" id="WP_380976449.1">
    <property type="nucleotide sequence ID" value="NZ_JBHTEF010000002.1"/>
</dbReference>
<evidence type="ECO:0008006" key="4">
    <source>
        <dbReference type="Google" id="ProtNLM"/>
    </source>
</evidence>
<dbReference type="EMBL" id="JBHTEF010000002">
    <property type="protein sequence ID" value="MFC7582284.1"/>
    <property type="molecule type" value="Genomic_DNA"/>
</dbReference>
<feature type="transmembrane region" description="Helical" evidence="1">
    <location>
        <begin position="14"/>
        <end position="35"/>
    </location>
</feature>
<keyword evidence="1" id="KW-1133">Transmembrane helix</keyword>
<evidence type="ECO:0000313" key="3">
    <source>
        <dbReference type="Proteomes" id="UP001596527"/>
    </source>
</evidence>
<protein>
    <recommendedName>
        <fullName evidence="4">MFS transporter</fullName>
    </recommendedName>
</protein>
<keyword evidence="1" id="KW-0472">Membrane</keyword>
<evidence type="ECO:0000313" key="2">
    <source>
        <dbReference type="EMBL" id="MFC7582284.1"/>
    </source>
</evidence>
<reference evidence="3" key="1">
    <citation type="journal article" date="2019" name="Int. J. Syst. Evol. Microbiol.">
        <title>The Global Catalogue of Microorganisms (GCM) 10K type strain sequencing project: providing services to taxonomists for standard genome sequencing and annotation.</title>
        <authorList>
            <consortium name="The Broad Institute Genomics Platform"/>
            <consortium name="The Broad Institute Genome Sequencing Center for Infectious Disease"/>
            <person name="Wu L."/>
            <person name="Ma J."/>
        </authorList>
    </citation>
    <scope>NUCLEOTIDE SEQUENCE [LARGE SCALE GENOMIC DNA]</scope>
    <source>
        <strain evidence="3">CCUG 56698</strain>
    </source>
</reference>
<dbReference type="Proteomes" id="UP001596527">
    <property type="component" value="Unassembled WGS sequence"/>
</dbReference>
<proteinExistence type="predicted"/>
<name>A0ABW2SQ43_9ACTO</name>
<comment type="caution">
    <text evidence="2">The sequence shown here is derived from an EMBL/GenBank/DDBJ whole genome shotgun (WGS) entry which is preliminary data.</text>
</comment>
<evidence type="ECO:0000256" key="1">
    <source>
        <dbReference type="SAM" id="Phobius"/>
    </source>
</evidence>
<keyword evidence="1" id="KW-0812">Transmembrane</keyword>
<sequence length="41" mass="4117">MVAPLVGLAGADNALPTTIVMVVCSLVVVLALTLASRLRPA</sequence>
<organism evidence="2 3">
    <name type="scientific">Schaalia naturae</name>
    <dbReference type="NCBI Taxonomy" id="635203"/>
    <lineage>
        <taxon>Bacteria</taxon>
        <taxon>Bacillati</taxon>
        <taxon>Actinomycetota</taxon>
        <taxon>Actinomycetes</taxon>
        <taxon>Actinomycetales</taxon>
        <taxon>Actinomycetaceae</taxon>
        <taxon>Schaalia</taxon>
    </lineage>
</organism>